<sequence length="90" mass="9687">MTIRVKHKIGGYYKLRSAGGVVAFEEAAAKDVAARANKQLKGKGGIGFAVSSRQGARRPQGRWRTSVAAVSPYARRHNAKHNTLIRALSG</sequence>
<dbReference type="KEGG" id="vg:60335518"/>
<organism evidence="1 2">
    <name type="scientific">Mycobacterium phage Zapner</name>
    <dbReference type="NCBI Taxonomy" id="1486474"/>
    <lineage>
        <taxon>Viruses</taxon>
        <taxon>Duplodnaviria</taxon>
        <taxon>Heunggongvirae</taxon>
        <taxon>Uroviricota</taxon>
        <taxon>Caudoviricetes</taxon>
        <taxon>Gracegardnervirinae</taxon>
        <taxon>Avanivirus</taxon>
        <taxon>Avanivirus zapner</taxon>
    </lineage>
</organism>
<proteinExistence type="predicted"/>
<dbReference type="EMBL" id="KJ567041">
    <property type="protein sequence ID" value="AHZ95467.1"/>
    <property type="molecule type" value="Genomic_DNA"/>
</dbReference>
<gene>
    <name evidence="1" type="primary">13</name>
    <name evidence="1" type="ORF">PBI_ZAPNER_13</name>
</gene>
<dbReference type="RefSeq" id="YP_009963930.1">
    <property type="nucleotide sequence ID" value="NC_051724.1"/>
</dbReference>
<name>A0A059VG05_9CAUD</name>
<evidence type="ECO:0000313" key="2">
    <source>
        <dbReference type="Proteomes" id="UP000221944"/>
    </source>
</evidence>
<evidence type="ECO:0000313" key="1">
    <source>
        <dbReference type="EMBL" id="AHZ95467.1"/>
    </source>
</evidence>
<dbReference type="Proteomes" id="UP000221944">
    <property type="component" value="Segment"/>
</dbReference>
<protein>
    <submittedName>
        <fullName evidence="1">Uncharacterized protein</fullName>
    </submittedName>
</protein>
<reference evidence="1 2" key="1">
    <citation type="submission" date="2014-03" db="EMBL/GenBank/DDBJ databases">
        <authorList>
            <person name="Kramer Z.J."/>
            <person name="Fasoranti T.O."/>
            <person name="Abrahim M.R."/>
            <person name="Adkins N.L."/>
            <person name="Burke K.A."/>
            <person name="Churilla B.M."/>
            <person name="Cohen K.L."/>
            <person name="Colicchio M.A."/>
            <person name="Genkil J.S."/>
            <person name="Prout A.K."/>
            <person name="Schafer C.E."/>
            <person name="Schwarz A.G."/>
            <person name="Tish M."/>
            <person name="Vispute N."/>
            <person name="Wilkes K.E."/>
            <person name="Williams C.R."/>
            <person name="Xiao X."/>
            <person name="Yoder B.A."/>
            <person name="Yu V.J."/>
            <person name="Lapin J.S."/>
            <person name="Ott C.T."/>
            <person name="Walburn T.D."/>
            <person name="Bradley K.W."/>
            <person name="Clarke D.Q."/>
            <person name="Lewis M.F."/>
            <person name="Barker L.P."/>
            <person name="Bailey C."/>
            <person name="Asai D.J."/>
            <person name="Bowman C.A."/>
            <person name="Russell D.A."/>
            <person name="Pope W.H."/>
            <person name="Jacobs-Sera D."/>
            <person name="Hendrix R.W."/>
            <person name="Hatfull G.F."/>
        </authorList>
    </citation>
    <scope>NUCLEOTIDE SEQUENCE [LARGE SCALE GENOMIC DNA]</scope>
</reference>
<dbReference type="GeneID" id="60335518"/>
<accession>A0A059VG05</accession>
<keyword evidence="2" id="KW-1185">Reference proteome</keyword>